<evidence type="ECO:0000313" key="1">
    <source>
        <dbReference type="EMBL" id="OUD10436.1"/>
    </source>
</evidence>
<proteinExistence type="predicted"/>
<accession>A0A251X1G6</accession>
<dbReference type="RefSeq" id="WP_086450089.1">
    <property type="nucleotide sequence ID" value="NZ_MSPP01000001.1"/>
</dbReference>
<dbReference type="EMBL" id="MSPP01000001">
    <property type="protein sequence ID" value="OUD10436.1"/>
    <property type="molecule type" value="Genomic_DNA"/>
</dbReference>
<evidence type="ECO:0000313" key="2">
    <source>
        <dbReference type="Proteomes" id="UP000194664"/>
    </source>
</evidence>
<protein>
    <submittedName>
        <fullName evidence="1">Uncharacterized protein</fullName>
    </submittedName>
</protein>
<sequence>METRKVGELSCIRKSKLLYLISFGKKRDKGHNDQSPQEAVFRCSPLFAGGLFGMVTAGEITTAQLERALVTIAELALENEAYLPIFERLNNELSAMHAKRDLLAQARRIVDANRPAITSDSLEPEMQ</sequence>
<dbReference type="AlphaFoldDB" id="A0A251X1G6"/>
<keyword evidence="2" id="KW-1185">Reference proteome</keyword>
<comment type="caution">
    <text evidence="1">The sequence shown here is derived from an EMBL/GenBank/DDBJ whole genome shotgun (WGS) entry which is preliminary data.</text>
</comment>
<name>A0A251X1G6_9RHOB</name>
<organism evidence="1 2">
    <name type="scientific">Marivivens niveibacter</name>
    <dbReference type="NCBI Taxonomy" id="1930667"/>
    <lineage>
        <taxon>Bacteria</taxon>
        <taxon>Pseudomonadati</taxon>
        <taxon>Pseudomonadota</taxon>
        <taxon>Alphaproteobacteria</taxon>
        <taxon>Rhodobacterales</taxon>
        <taxon>Paracoccaceae</taxon>
        <taxon>Marivivens group</taxon>
        <taxon>Marivivens</taxon>
    </lineage>
</organism>
<reference evidence="1 2" key="1">
    <citation type="submission" date="2016-12" db="EMBL/GenBank/DDBJ databases">
        <title>The draft genome sequence of HSLHS2.</title>
        <authorList>
            <person name="Hu D."/>
            <person name="Wang L."/>
            <person name="Shao Z."/>
        </authorList>
    </citation>
    <scope>NUCLEOTIDE SEQUENCE [LARGE SCALE GENOMIC DNA]</scope>
    <source>
        <strain evidence="1">MCCC 1A06712</strain>
    </source>
</reference>
<gene>
    <name evidence="1" type="ORF">BVC71_02740</name>
</gene>
<dbReference type="Proteomes" id="UP000194664">
    <property type="component" value="Unassembled WGS sequence"/>
</dbReference>
<dbReference type="OrthoDB" id="7876519at2"/>